<dbReference type="InterPro" id="IPR010982">
    <property type="entry name" value="Lambda_DNA-bd_dom_sf"/>
</dbReference>
<feature type="transmembrane region" description="Helical" evidence="2">
    <location>
        <begin position="277"/>
        <end position="295"/>
    </location>
</feature>
<feature type="transmembrane region" description="Helical" evidence="2">
    <location>
        <begin position="107"/>
        <end position="128"/>
    </location>
</feature>
<dbReference type="PANTHER" id="PTHR46558:SF13">
    <property type="entry name" value="HTH-TYPE TRANSCRIPTIONAL REGULATOR IMMR"/>
    <property type="match status" value="1"/>
</dbReference>
<gene>
    <name evidence="4" type="ORF">HMPREF9623_01770</name>
</gene>
<dbReference type="Pfam" id="PF01381">
    <property type="entry name" value="HTH_3"/>
    <property type="match status" value="1"/>
</dbReference>
<dbReference type="PROSITE" id="PS50943">
    <property type="entry name" value="HTH_CROC1"/>
    <property type="match status" value="1"/>
</dbReference>
<name>A0AA37DFM3_9FIRM</name>
<evidence type="ECO:0000313" key="4">
    <source>
        <dbReference type="EMBL" id="EHO15859.1"/>
    </source>
</evidence>
<feature type="transmembrane region" description="Helical" evidence="2">
    <location>
        <begin position="227"/>
        <end position="248"/>
    </location>
</feature>
<dbReference type="AlphaFoldDB" id="A0AA37DFM3"/>
<protein>
    <recommendedName>
        <fullName evidence="3">HTH cro/C1-type domain-containing protein</fullName>
    </recommendedName>
</protein>
<dbReference type="SUPFAM" id="SSF47413">
    <property type="entry name" value="lambda repressor-like DNA-binding domains"/>
    <property type="match status" value="1"/>
</dbReference>
<evidence type="ECO:0000256" key="2">
    <source>
        <dbReference type="SAM" id="Phobius"/>
    </source>
</evidence>
<dbReference type="EMBL" id="AGEL01000014">
    <property type="protein sequence ID" value="EHO15859.1"/>
    <property type="molecule type" value="Genomic_DNA"/>
</dbReference>
<accession>A0AA37DFM3</accession>
<evidence type="ECO:0000313" key="5">
    <source>
        <dbReference type="Proteomes" id="UP000018466"/>
    </source>
</evidence>
<feature type="transmembrane region" description="Helical" evidence="2">
    <location>
        <begin position="198"/>
        <end position="221"/>
    </location>
</feature>
<dbReference type="RefSeq" id="WP_009533588.1">
    <property type="nucleotide sequence ID" value="NZ_CAJPPX010000002.1"/>
</dbReference>
<dbReference type="Proteomes" id="UP000018466">
    <property type="component" value="Unassembled WGS sequence"/>
</dbReference>
<dbReference type="Gene3D" id="1.10.260.40">
    <property type="entry name" value="lambda repressor-like DNA-binding domains"/>
    <property type="match status" value="1"/>
</dbReference>
<sequence length="332" mass="36705">MILADKIIDERKKNGWSQEDLAEQLGVSRQSVSKWESAGSVPDLKKVIQMAELFGVSTDYLLKDDMERENRSTVETSGRDADSLLRRVSMEEANAFLDAKRETAPRLANSVSLFTLSPVALLLLAGIAESPNYNLAEGPAMAVGLAVLLLLTAVGVFIQITDRNKLSRFEYLEREPFETEYGVSGMVKEKKRDYESRYSLGLAGGTVICIVAVIPLLVAGAMDASALVWFLCTSLLLVLVALGINLIVRVSTIKESYDTVLQEGNYSKNKKRVQAKMGALSAAYWCLTTAIYLGWSTWTQDWEESRIIWMVAGVLYGGVYGIMRMMLKVDGD</sequence>
<keyword evidence="2" id="KW-0472">Membrane</keyword>
<evidence type="ECO:0000256" key="1">
    <source>
        <dbReference type="ARBA" id="ARBA00023125"/>
    </source>
</evidence>
<comment type="caution">
    <text evidence="4">The sequence shown here is derived from an EMBL/GenBank/DDBJ whole genome shotgun (WGS) entry which is preliminary data.</text>
</comment>
<dbReference type="PANTHER" id="PTHR46558">
    <property type="entry name" value="TRACRIPTIONAL REGULATORY PROTEIN-RELATED-RELATED"/>
    <property type="match status" value="1"/>
</dbReference>
<keyword evidence="2" id="KW-0812">Transmembrane</keyword>
<dbReference type="SMART" id="SM00530">
    <property type="entry name" value="HTH_XRE"/>
    <property type="match status" value="1"/>
</dbReference>
<dbReference type="CDD" id="cd00093">
    <property type="entry name" value="HTH_XRE"/>
    <property type="match status" value="1"/>
</dbReference>
<feature type="domain" description="HTH cro/C1-type" evidence="3">
    <location>
        <begin position="7"/>
        <end position="61"/>
    </location>
</feature>
<keyword evidence="2" id="KW-1133">Transmembrane helix</keyword>
<proteinExistence type="predicted"/>
<dbReference type="InterPro" id="IPR001387">
    <property type="entry name" value="Cro/C1-type_HTH"/>
</dbReference>
<dbReference type="GO" id="GO:0003677">
    <property type="term" value="F:DNA binding"/>
    <property type="evidence" value="ECO:0007669"/>
    <property type="project" value="UniProtKB-KW"/>
</dbReference>
<feature type="transmembrane region" description="Helical" evidence="2">
    <location>
        <begin position="307"/>
        <end position="327"/>
    </location>
</feature>
<organism evidence="4 5">
    <name type="scientific">Stomatobaculum longum</name>
    <dbReference type="NCBI Taxonomy" id="796942"/>
    <lineage>
        <taxon>Bacteria</taxon>
        <taxon>Bacillati</taxon>
        <taxon>Bacillota</taxon>
        <taxon>Clostridia</taxon>
        <taxon>Lachnospirales</taxon>
        <taxon>Lachnospiraceae</taxon>
        <taxon>Stomatobaculum</taxon>
    </lineage>
</organism>
<reference evidence="4 5" key="1">
    <citation type="submission" date="2011-10" db="EMBL/GenBank/DDBJ databases">
        <title>The Genome Sequence of Lachnospiraceae bacterium ACC2.</title>
        <authorList>
            <consortium name="The Broad Institute Genome Sequencing Platform"/>
            <person name="Earl A."/>
            <person name="Ward D."/>
            <person name="Feldgarden M."/>
            <person name="Gevers D."/>
            <person name="Sizova M."/>
            <person name="Hazen A."/>
            <person name="Epstein S."/>
            <person name="Young S.K."/>
            <person name="Zeng Q."/>
            <person name="Gargeya S."/>
            <person name="Fitzgerald M."/>
            <person name="Haas B."/>
            <person name="Abouelleil A."/>
            <person name="Alvarado L."/>
            <person name="Arachchi H.M."/>
            <person name="Berlin A."/>
            <person name="Brown A."/>
            <person name="Chapman S.B."/>
            <person name="Chen Z."/>
            <person name="Dunbar C."/>
            <person name="Freedman E."/>
            <person name="Gearin G."/>
            <person name="Goldberg J."/>
            <person name="Griggs A."/>
            <person name="Gujja S."/>
            <person name="Heiman D."/>
            <person name="Howarth C."/>
            <person name="Larson L."/>
            <person name="Lui A."/>
            <person name="MacDonald P.J.P."/>
            <person name="Montmayeur A."/>
            <person name="Murphy C."/>
            <person name="Neiman D."/>
            <person name="Pearson M."/>
            <person name="Priest M."/>
            <person name="Roberts A."/>
            <person name="Saif S."/>
            <person name="Shea T."/>
            <person name="Shenoy N."/>
            <person name="Sisk P."/>
            <person name="Stolte C."/>
            <person name="Sykes S."/>
            <person name="Wortman J."/>
            <person name="Nusbaum C."/>
            <person name="Birren B."/>
        </authorList>
    </citation>
    <scope>NUCLEOTIDE SEQUENCE [LARGE SCALE GENOMIC DNA]</scope>
    <source>
        <strain evidence="4 5">ACC2</strain>
    </source>
</reference>
<keyword evidence="5" id="KW-1185">Reference proteome</keyword>
<feature type="transmembrane region" description="Helical" evidence="2">
    <location>
        <begin position="140"/>
        <end position="158"/>
    </location>
</feature>
<dbReference type="GeneID" id="86941495"/>
<evidence type="ECO:0000259" key="3">
    <source>
        <dbReference type="PROSITE" id="PS50943"/>
    </source>
</evidence>
<keyword evidence="1" id="KW-0238">DNA-binding</keyword>